<dbReference type="GO" id="GO:0005634">
    <property type="term" value="C:nucleus"/>
    <property type="evidence" value="ECO:0007669"/>
    <property type="project" value="UniProtKB-SubCell"/>
</dbReference>
<evidence type="ECO:0000256" key="7">
    <source>
        <dbReference type="PROSITE-ProRule" id="PRU00176"/>
    </source>
</evidence>
<dbReference type="InterPro" id="IPR035979">
    <property type="entry name" value="RBD_domain_sf"/>
</dbReference>
<dbReference type="GO" id="GO:0006397">
    <property type="term" value="P:mRNA processing"/>
    <property type="evidence" value="ECO:0007669"/>
    <property type="project" value="UniProtKB-KW"/>
</dbReference>
<feature type="compositionally biased region" description="Basic and acidic residues" evidence="8">
    <location>
        <begin position="164"/>
        <end position="173"/>
    </location>
</feature>
<dbReference type="EMBL" id="FMSP01000023">
    <property type="protein sequence ID" value="SCV74598.1"/>
    <property type="molecule type" value="Genomic_DNA"/>
</dbReference>
<name>A0A238FTP6_9BASI</name>
<evidence type="ECO:0000256" key="6">
    <source>
        <dbReference type="ARBA" id="ARBA00023242"/>
    </source>
</evidence>
<dbReference type="OrthoDB" id="10266058at2759"/>
<proteinExistence type="predicted"/>
<feature type="region of interest" description="Disordered" evidence="8">
    <location>
        <begin position="1"/>
        <end position="218"/>
    </location>
</feature>
<dbReference type="InterPro" id="IPR006529">
    <property type="entry name" value="U2AF_lg"/>
</dbReference>
<accession>A0A238FTP6</accession>
<sequence length="653" mass="71839">MAEADRFLESVSRAYGTPGSLESRLASDRRHSSSHRSRSPHDDSSSRRSSHRPRDDEHASSSSSRRRERDAYEPSLGEYDRHRSERDRDHRDSDHHRDGRDGRDRERDRDRDRDHHRDSRPRYDDYEDHRRGDRDRERDDRRRGPLPRRYDDDRRGGYGGGGGGRRDDDRGDRSNGGGGRPTNRGGRVFEGFASPGRRSPTPENVQPISKRGRGLSGWDVKPQGFENYTAEQAKMTGLFNLPGQNRPPMPFNPNGPPGPMGGPMGGTMPPIHFRPGAGMPQIPGPIGSFARQSRRLYVGNVTLEATDEAIANFFNSKMAENNLLSDGHLGEDLAGMNVKGDQPVISVHLNYEKNYAFVEMRNAEEATAALQFDGIIFQNCALKIRRPKDYQGALDATAEPPPHVPGVVSTMVPDTPNKIFIGGLPSYLNDDQVMELLKSFGELRAFNLVKESGTGQSKGFAFCEYLDPSVTEVACQGLNGMELGDRFLVVQRAAIGQRHGPPGFVPGGGAHGPGTGANQFGPGGPPGPNATPSILAAAQSSEVNPTKALQILNMVAPDELTNDQDYTEILEDVRDECAKFGTVHQVKIPRPVITSTGRVDVKASEAVKDLGKVFVLFDEKSQTTEAMKAIAGRQFGGRVCICAYADEEVFLEE</sequence>
<dbReference type="AlphaFoldDB" id="A0A238FTP6"/>
<dbReference type="SUPFAM" id="SSF54928">
    <property type="entry name" value="RNA-binding domain, RBD"/>
    <property type="match status" value="2"/>
</dbReference>
<keyword evidence="3" id="KW-0677">Repeat</keyword>
<evidence type="ECO:0000313" key="10">
    <source>
        <dbReference type="EMBL" id="SCV74598.1"/>
    </source>
</evidence>
<dbReference type="Gene3D" id="3.30.70.330">
    <property type="match status" value="3"/>
</dbReference>
<evidence type="ECO:0000256" key="1">
    <source>
        <dbReference type="ARBA" id="ARBA00004123"/>
    </source>
</evidence>
<evidence type="ECO:0000256" key="8">
    <source>
        <dbReference type="SAM" id="MobiDB-lite"/>
    </source>
</evidence>
<keyword evidence="4 7" id="KW-0694">RNA-binding</keyword>
<dbReference type="CDD" id="cd12231">
    <property type="entry name" value="RRM2_U2AF65"/>
    <property type="match status" value="1"/>
</dbReference>
<evidence type="ECO:0000256" key="2">
    <source>
        <dbReference type="ARBA" id="ARBA00022664"/>
    </source>
</evidence>
<feature type="compositionally biased region" description="Gly residues" evidence="8">
    <location>
        <begin position="505"/>
        <end position="515"/>
    </location>
</feature>
<feature type="compositionally biased region" description="Basic and acidic residues" evidence="8">
    <location>
        <begin position="39"/>
        <end position="156"/>
    </location>
</feature>
<evidence type="ECO:0000313" key="11">
    <source>
        <dbReference type="Proteomes" id="UP000198372"/>
    </source>
</evidence>
<evidence type="ECO:0000256" key="5">
    <source>
        <dbReference type="ARBA" id="ARBA00023187"/>
    </source>
</evidence>
<dbReference type="CDD" id="cd12230">
    <property type="entry name" value="RRM1_U2AF65"/>
    <property type="match status" value="1"/>
</dbReference>
<dbReference type="InterPro" id="IPR000504">
    <property type="entry name" value="RRM_dom"/>
</dbReference>
<evidence type="ECO:0000256" key="4">
    <source>
        <dbReference type="ARBA" id="ARBA00022884"/>
    </source>
</evidence>
<dbReference type="FunFam" id="3.30.70.330:FF:000676">
    <property type="entry name" value="U2 snRNP auxiliary factor large subunit"/>
    <property type="match status" value="1"/>
</dbReference>
<dbReference type="GO" id="GO:0008380">
    <property type="term" value="P:RNA splicing"/>
    <property type="evidence" value="ECO:0007669"/>
    <property type="project" value="UniProtKB-KW"/>
</dbReference>
<dbReference type="InterPro" id="IPR012677">
    <property type="entry name" value="Nucleotide-bd_a/b_plait_sf"/>
</dbReference>
<evidence type="ECO:0000259" key="9">
    <source>
        <dbReference type="PROSITE" id="PS50102"/>
    </source>
</evidence>
<dbReference type="Proteomes" id="UP000198372">
    <property type="component" value="Unassembled WGS sequence"/>
</dbReference>
<reference evidence="11" key="1">
    <citation type="submission" date="2016-09" db="EMBL/GenBank/DDBJ databases">
        <authorList>
            <person name="Jeantristanb JTB J.-T."/>
            <person name="Ricardo R."/>
        </authorList>
    </citation>
    <scope>NUCLEOTIDE SEQUENCE [LARGE SCALE GENOMIC DNA]</scope>
</reference>
<dbReference type="CDD" id="cd12232">
    <property type="entry name" value="RRM3_U2AF65"/>
    <property type="match status" value="1"/>
</dbReference>
<protein>
    <submittedName>
        <fullName evidence="10">BQ2448_7627 protein</fullName>
    </submittedName>
</protein>
<keyword evidence="5" id="KW-0508">mRNA splicing</keyword>
<keyword evidence="6" id="KW-0539">Nucleus</keyword>
<feature type="domain" description="RRM" evidence="9">
    <location>
        <begin position="417"/>
        <end position="495"/>
    </location>
</feature>
<organism evidence="10 11">
    <name type="scientific">Microbotryum intermedium</name>
    <dbReference type="NCBI Taxonomy" id="269621"/>
    <lineage>
        <taxon>Eukaryota</taxon>
        <taxon>Fungi</taxon>
        <taxon>Dikarya</taxon>
        <taxon>Basidiomycota</taxon>
        <taxon>Pucciniomycotina</taxon>
        <taxon>Microbotryomycetes</taxon>
        <taxon>Microbotryales</taxon>
        <taxon>Microbotryaceae</taxon>
        <taxon>Microbotryum</taxon>
    </lineage>
</organism>
<evidence type="ECO:0000256" key="3">
    <source>
        <dbReference type="ARBA" id="ARBA00022737"/>
    </source>
</evidence>
<comment type="subcellular location">
    <subcellularLocation>
        <location evidence="1">Nucleus</location>
    </subcellularLocation>
</comment>
<keyword evidence="11" id="KW-1185">Reference proteome</keyword>
<dbReference type="FunFam" id="3.30.70.330:FF:000097">
    <property type="entry name" value="U2 snRNP auxiliary factor large subunit"/>
    <property type="match status" value="1"/>
</dbReference>
<dbReference type="Pfam" id="PF00076">
    <property type="entry name" value="RRM_1"/>
    <property type="match status" value="1"/>
</dbReference>
<keyword evidence="2" id="KW-0507">mRNA processing</keyword>
<dbReference type="NCBIfam" id="TIGR01642">
    <property type="entry name" value="U2AF_lg"/>
    <property type="match status" value="1"/>
</dbReference>
<dbReference type="SMART" id="SM00360">
    <property type="entry name" value="RRM"/>
    <property type="match status" value="3"/>
</dbReference>
<gene>
    <name evidence="10" type="ORF">BQ2448_7627</name>
</gene>
<feature type="domain" description="RRM" evidence="9">
    <location>
        <begin position="547"/>
        <end position="647"/>
    </location>
</feature>
<dbReference type="STRING" id="269621.A0A238FTP6"/>
<dbReference type="GO" id="GO:0003723">
    <property type="term" value="F:RNA binding"/>
    <property type="evidence" value="ECO:0007669"/>
    <property type="project" value="UniProtKB-UniRule"/>
</dbReference>
<dbReference type="PROSITE" id="PS50102">
    <property type="entry name" value="RRM"/>
    <property type="match status" value="3"/>
</dbReference>
<dbReference type="PANTHER" id="PTHR23139">
    <property type="entry name" value="RNA-BINDING PROTEIN"/>
    <property type="match status" value="1"/>
</dbReference>
<feature type="region of interest" description="Disordered" evidence="8">
    <location>
        <begin position="499"/>
        <end position="529"/>
    </location>
</feature>
<feature type="domain" description="RRM" evidence="9">
    <location>
        <begin position="294"/>
        <end position="389"/>
    </location>
</feature>